<dbReference type="InterPro" id="IPR029055">
    <property type="entry name" value="Ntn_hydrolases_N"/>
</dbReference>
<dbReference type="InterPro" id="IPR052896">
    <property type="entry name" value="GGT-like_enzyme"/>
</dbReference>
<dbReference type="InterPro" id="IPR043137">
    <property type="entry name" value="GGT_ssub_C"/>
</dbReference>
<dbReference type="PANTHER" id="PTHR43881:SF1">
    <property type="entry name" value="GAMMA-GLUTAMYLTRANSPEPTIDASE (AFU_ORTHOLOGUE AFUA_4G13580)"/>
    <property type="match status" value="1"/>
</dbReference>
<sequence>VLQSRGASFSLDPRHPNYLQPGKRPFHTLIPGMATKNDELWISYGVMGTVQQAQGHFQMMVNMVDFDLSPQESLNAPRFSVRTGEGIGIESFADGEIAKSLDRKGHKVIVGEPDNLIFGGGQIIQRDPVTQVITGGTDPRQDGSVAAW</sequence>
<dbReference type="Gene3D" id="3.60.20.40">
    <property type="match status" value="1"/>
</dbReference>
<evidence type="ECO:0000313" key="2">
    <source>
        <dbReference type="EMBL" id="SVA97432.1"/>
    </source>
</evidence>
<proteinExistence type="predicted"/>
<evidence type="ECO:0000256" key="1">
    <source>
        <dbReference type="SAM" id="MobiDB-lite"/>
    </source>
</evidence>
<dbReference type="AlphaFoldDB" id="A0A382A8K9"/>
<dbReference type="PANTHER" id="PTHR43881">
    <property type="entry name" value="GAMMA-GLUTAMYLTRANSPEPTIDASE (AFU_ORTHOLOGUE AFUA_4G13580)"/>
    <property type="match status" value="1"/>
</dbReference>
<protein>
    <recommendedName>
        <fullName evidence="3">Gamma-glutamyltransferase</fullName>
    </recommendedName>
</protein>
<accession>A0A382A8K9</accession>
<dbReference type="SUPFAM" id="SSF56235">
    <property type="entry name" value="N-terminal nucleophile aminohydrolases (Ntn hydrolases)"/>
    <property type="match status" value="1"/>
</dbReference>
<feature type="region of interest" description="Disordered" evidence="1">
    <location>
        <begin position="1"/>
        <end position="23"/>
    </location>
</feature>
<dbReference type="EMBL" id="UINC01024219">
    <property type="protein sequence ID" value="SVA97432.1"/>
    <property type="molecule type" value="Genomic_DNA"/>
</dbReference>
<dbReference type="Pfam" id="PF01019">
    <property type="entry name" value="G_glu_transpept"/>
    <property type="match status" value="1"/>
</dbReference>
<name>A0A382A8K9_9ZZZZ</name>
<evidence type="ECO:0008006" key="3">
    <source>
        <dbReference type="Google" id="ProtNLM"/>
    </source>
</evidence>
<feature type="non-terminal residue" evidence="2">
    <location>
        <position position="1"/>
    </location>
</feature>
<reference evidence="2" key="1">
    <citation type="submission" date="2018-05" db="EMBL/GenBank/DDBJ databases">
        <authorList>
            <person name="Lanie J.A."/>
            <person name="Ng W.-L."/>
            <person name="Kazmierczak K.M."/>
            <person name="Andrzejewski T.M."/>
            <person name="Davidsen T.M."/>
            <person name="Wayne K.J."/>
            <person name="Tettelin H."/>
            <person name="Glass J.I."/>
            <person name="Rusch D."/>
            <person name="Podicherti R."/>
            <person name="Tsui H.-C.T."/>
            <person name="Winkler M.E."/>
        </authorList>
    </citation>
    <scope>NUCLEOTIDE SEQUENCE</scope>
</reference>
<organism evidence="2">
    <name type="scientific">marine metagenome</name>
    <dbReference type="NCBI Taxonomy" id="408172"/>
    <lineage>
        <taxon>unclassified sequences</taxon>
        <taxon>metagenomes</taxon>
        <taxon>ecological metagenomes</taxon>
    </lineage>
</organism>
<gene>
    <name evidence="2" type="ORF">METZ01_LOCUS150286</name>
</gene>